<evidence type="ECO:0000256" key="3">
    <source>
        <dbReference type="ARBA" id="ARBA00022750"/>
    </source>
</evidence>
<accession>A0A0D9XED8</accession>
<dbReference type="HOGENOM" id="CLU_005738_1_3_1"/>
<sequence>MQLIFVVLVVITSSLCGSPATDAAFAGDIRVDLTHVDDGKELPKNELIRRAMQRSKARAVALSVARRNGFYGLNVQAQAQQPGMPVRPSGDLEYVLDLAVGTPPQRITALLDTGSDLIWTQCDTCTACLRQPDPLFSPGSSSSYEPMRCAGDLCADILHHSCVRPGNACTYRYSYGDGTTTLGFYATERFTFTSTRDDVVVPLGFGCGTVNVGSLNNASGIVGFGRDPLSLVSQLGIRRFSYCLTPFASGRKSTLLFGTMADEVGLYDDATGPVQTTPILQSRLNPTFYYVAFAGVTVGARRLRIPASAFALREDGSGGVIIDSGTALTLFPAAVLAEVVRAFRSQLRLPFAEGSSPDDGVCFVSPATAGRIVRQVAVPRMVFHFQGADLDLPRDGYVLEDHRKGHLCILLADSGDDGATIGNLVQQDMRVVYDLERETLSFAPVEC</sequence>
<dbReference type="FunFam" id="2.40.70.10:FF:000137">
    <property type="entry name" value="Eukaryotic aspartyl protease family protein"/>
    <property type="match status" value="1"/>
</dbReference>
<keyword evidence="4 7" id="KW-0378">Hydrolase</keyword>
<keyword evidence="3 7" id="KW-0064">Aspartyl protease</keyword>
<feature type="domain" description="Peptidase A1" evidence="9">
    <location>
        <begin position="94"/>
        <end position="443"/>
    </location>
</feature>
<dbReference type="CDD" id="cd05476">
    <property type="entry name" value="pepsin_A_like_plant"/>
    <property type="match status" value="1"/>
</dbReference>
<dbReference type="Proteomes" id="UP000032180">
    <property type="component" value="Chromosome 9"/>
</dbReference>
<dbReference type="InterPro" id="IPR001461">
    <property type="entry name" value="Aspartic_peptidase_A1"/>
</dbReference>
<feature type="chain" id="PRO_5002349902" description="Peptidase A1 domain-containing protein" evidence="8">
    <location>
        <begin position="17"/>
        <end position="447"/>
    </location>
</feature>
<dbReference type="InterPro" id="IPR001969">
    <property type="entry name" value="Aspartic_peptidase_AS"/>
</dbReference>
<dbReference type="PRINTS" id="PR00792">
    <property type="entry name" value="PEPSIN"/>
</dbReference>
<evidence type="ECO:0000313" key="11">
    <source>
        <dbReference type="Proteomes" id="UP000032180"/>
    </source>
</evidence>
<evidence type="ECO:0000256" key="6">
    <source>
        <dbReference type="PIRSR" id="PIRSR601461-1"/>
    </source>
</evidence>
<proteinExistence type="inferred from homology"/>
<reference evidence="10 11" key="1">
    <citation type="submission" date="2012-08" db="EMBL/GenBank/DDBJ databases">
        <title>Oryza genome evolution.</title>
        <authorList>
            <person name="Wing R.A."/>
        </authorList>
    </citation>
    <scope>NUCLEOTIDE SEQUENCE</scope>
</reference>
<organism evidence="10 11">
    <name type="scientific">Leersia perrieri</name>
    <dbReference type="NCBI Taxonomy" id="77586"/>
    <lineage>
        <taxon>Eukaryota</taxon>
        <taxon>Viridiplantae</taxon>
        <taxon>Streptophyta</taxon>
        <taxon>Embryophyta</taxon>
        <taxon>Tracheophyta</taxon>
        <taxon>Spermatophyta</taxon>
        <taxon>Magnoliopsida</taxon>
        <taxon>Liliopsida</taxon>
        <taxon>Poales</taxon>
        <taxon>Poaceae</taxon>
        <taxon>BOP clade</taxon>
        <taxon>Oryzoideae</taxon>
        <taxon>Oryzeae</taxon>
        <taxon>Oryzinae</taxon>
        <taxon>Leersia</taxon>
    </lineage>
</organism>
<dbReference type="InterPro" id="IPR021109">
    <property type="entry name" value="Peptidase_aspartic_dom_sf"/>
</dbReference>
<dbReference type="PROSITE" id="PS51767">
    <property type="entry name" value="PEPTIDASE_A1"/>
    <property type="match status" value="1"/>
</dbReference>
<evidence type="ECO:0000256" key="2">
    <source>
        <dbReference type="ARBA" id="ARBA00022670"/>
    </source>
</evidence>
<evidence type="ECO:0000256" key="8">
    <source>
        <dbReference type="SAM" id="SignalP"/>
    </source>
</evidence>
<keyword evidence="11" id="KW-1185">Reference proteome</keyword>
<dbReference type="STRING" id="77586.A0A0D9XED8"/>
<keyword evidence="5" id="KW-0325">Glycoprotein</keyword>
<dbReference type="eggNOG" id="KOG1339">
    <property type="taxonomic scope" value="Eukaryota"/>
</dbReference>
<feature type="signal peptide" evidence="8">
    <location>
        <begin position="1"/>
        <end position="16"/>
    </location>
</feature>
<evidence type="ECO:0000313" key="10">
    <source>
        <dbReference type="EnsemblPlants" id="LPERR09G08910.1"/>
    </source>
</evidence>
<reference evidence="11" key="2">
    <citation type="submission" date="2013-12" db="EMBL/GenBank/DDBJ databases">
        <authorList>
            <person name="Yu Y."/>
            <person name="Lee S."/>
            <person name="de Baynast K."/>
            <person name="Wissotski M."/>
            <person name="Liu L."/>
            <person name="Talag J."/>
            <person name="Goicoechea J."/>
            <person name="Angelova A."/>
            <person name="Jetty R."/>
            <person name="Kudrna D."/>
            <person name="Golser W."/>
            <person name="Rivera L."/>
            <person name="Zhang J."/>
            <person name="Wing R."/>
        </authorList>
    </citation>
    <scope>NUCLEOTIDE SEQUENCE</scope>
</reference>
<dbReference type="Pfam" id="PF14541">
    <property type="entry name" value="TAXi_C"/>
    <property type="match status" value="1"/>
</dbReference>
<dbReference type="InterPro" id="IPR032861">
    <property type="entry name" value="TAXi_N"/>
</dbReference>
<dbReference type="GO" id="GO:0006508">
    <property type="term" value="P:proteolysis"/>
    <property type="evidence" value="ECO:0007669"/>
    <property type="project" value="UniProtKB-KW"/>
</dbReference>
<evidence type="ECO:0000256" key="4">
    <source>
        <dbReference type="ARBA" id="ARBA00022801"/>
    </source>
</evidence>
<keyword evidence="2 7" id="KW-0645">Protease</keyword>
<reference evidence="10" key="3">
    <citation type="submission" date="2015-04" db="UniProtKB">
        <authorList>
            <consortium name="EnsemblPlants"/>
        </authorList>
    </citation>
    <scope>IDENTIFICATION</scope>
</reference>
<dbReference type="Gramene" id="LPERR09G08910.1">
    <property type="protein sequence ID" value="LPERR09G08910.1"/>
    <property type="gene ID" value="LPERR09G08910"/>
</dbReference>
<evidence type="ECO:0000259" key="9">
    <source>
        <dbReference type="PROSITE" id="PS51767"/>
    </source>
</evidence>
<evidence type="ECO:0000256" key="5">
    <source>
        <dbReference type="ARBA" id="ARBA00023180"/>
    </source>
</evidence>
<protein>
    <recommendedName>
        <fullName evidence="9">Peptidase A1 domain-containing protein</fullName>
    </recommendedName>
</protein>
<dbReference type="PANTHER" id="PTHR47967">
    <property type="entry name" value="OS07G0603500 PROTEIN-RELATED"/>
    <property type="match status" value="1"/>
</dbReference>
<dbReference type="GO" id="GO:0004190">
    <property type="term" value="F:aspartic-type endopeptidase activity"/>
    <property type="evidence" value="ECO:0007669"/>
    <property type="project" value="UniProtKB-KW"/>
</dbReference>
<dbReference type="InterPro" id="IPR051708">
    <property type="entry name" value="Plant_Aspart_Prot_A1"/>
</dbReference>
<dbReference type="Pfam" id="PF14543">
    <property type="entry name" value="TAXi_N"/>
    <property type="match status" value="1"/>
</dbReference>
<dbReference type="PANTHER" id="PTHR47967:SF16">
    <property type="entry name" value="OS09G0452800 PROTEIN"/>
    <property type="match status" value="1"/>
</dbReference>
<comment type="similarity">
    <text evidence="1 7">Belongs to the peptidase A1 family.</text>
</comment>
<dbReference type="SUPFAM" id="SSF50630">
    <property type="entry name" value="Acid proteases"/>
    <property type="match status" value="1"/>
</dbReference>
<dbReference type="EnsemblPlants" id="LPERR09G08910.1">
    <property type="protein sequence ID" value="LPERR09G08910.1"/>
    <property type="gene ID" value="LPERR09G08910"/>
</dbReference>
<dbReference type="PROSITE" id="PS00141">
    <property type="entry name" value="ASP_PROTEASE"/>
    <property type="match status" value="1"/>
</dbReference>
<evidence type="ECO:0000256" key="7">
    <source>
        <dbReference type="RuleBase" id="RU000454"/>
    </source>
</evidence>
<evidence type="ECO:0000256" key="1">
    <source>
        <dbReference type="ARBA" id="ARBA00007447"/>
    </source>
</evidence>
<dbReference type="FunFam" id="2.40.70.10:FF:000051">
    <property type="entry name" value="Putative aspartic protease"/>
    <property type="match status" value="1"/>
</dbReference>
<feature type="active site" evidence="6">
    <location>
        <position position="112"/>
    </location>
</feature>
<dbReference type="InterPro" id="IPR032799">
    <property type="entry name" value="TAXi_C"/>
</dbReference>
<name>A0A0D9XED8_9ORYZ</name>
<dbReference type="AlphaFoldDB" id="A0A0D9XED8"/>
<dbReference type="GO" id="GO:0005576">
    <property type="term" value="C:extracellular region"/>
    <property type="evidence" value="ECO:0007669"/>
    <property type="project" value="TreeGrafter"/>
</dbReference>
<feature type="active site" evidence="6">
    <location>
        <position position="323"/>
    </location>
</feature>
<dbReference type="Gene3D" id="2.40.70.10">
    <property type="entry name" value="Acid Proteases"/>
    <property type="match status" value="2"/>
</dbReference>
<dbReference type="InterPro" id="IPR033121">
    <property type="entry name" value="PEPTIDASE_A1"/>
</dbReference>
<keyword evidence="8" id="KW-0732">Signal</keyword>
<dbReference type="InterPro" id="IPR034161">
    <property type="entry name" value="Pepsin-like_plant"/>
</dbReference>